<dbReference type="Proteomes" id="UP000251960">
    <property type="component" value="Chromosome 5"/>
</dbReference>
<evidence type="ECO:0000313" key="6">
    <source>
        <dbReference type="Proteomes" id="UP000251960"/>
    </source>
</evidence>
<comment type="caution">
    <text evidence="5">The sequence shown here is derived from an EMBL/GenBank/DDBJ whole genome shotgun (WGS) entry which is preliminary data.</text>
</comment>
<dbReference type="Pfam" id="PF00304">
    <property type="entry name" value="Gamma-thionin"/>
    <property type="match status" value="1"/>
</dbReference>
<dbReference type="AlphaFoldDB" id="A0A3L6EJV4"/>
<feature type="domain" description="Knottins-like" evidence="4">
    <location>
        <begin position="64"/>
        <end position="111"/>
    </location>
</feature>
<evidence type="ECO:0000256" key="1">
    <source>
        <dbReference type="ARBA" id="ARBA00023157"/>
    </source>
</evidence>
<dbReference type="SUPFAM" id="SSF57095">
    <property type="entry name" value="Scorpion toxin-like"/>
    <property type="match status" value="1"/>
</dbReference>
<reference evidence="5 6" key="1">
    <citation type="journal article" date="2018" name="Nat. Genet.">
        <title>Extensive intraspecific gene order and gene structural variations between Mo17 and other maize genomes.</title>
        <authorList>
            <person name="Sun S."/>
            <person name="Zhou Y."/>
            <person name="Chen J."/>
            <person name="Shi J."/>
            <person name="Zhao H."/>
            <person name="Zhao H."/>
            <person name="Song W."/>
            <person name="Zhang M."/>
            <person name="Cui Y."/>
            <person name="Dong X."/>
            <person name="Liu H."/>
            <person name="Ma X."/>
            <person name="Jiao Y."/>
            <person name="Wang B."/>
            <person name="Wei X."/>
            <person name="Stein J.C."/>
            <person name="Glaubitz J.C."/>
            <person name="Lu F."/>
            <person name="Yu G."/>
            <person name="Liang C."/>
            <person name="Fengler K."/>
            <person name="Li B."/>
            <person name="Rafalski A."/>
            <person name="Schnable P.S."/>
            <person name="Ware D.H."/>
            <person name="Buckler E.S."/>
            <person name="Lai J."/>
        </authorList>
    </citation>
    <scope>NUCLEOTIDE SEQUENCE [LARGE SCALE GENOMIC DNA]</scope>
    <source>
        <strain evidence="6">cv. Missouri 17</strain>
        <tissue evidence="5">Seedling</tissue>
    </source>
</reference>
<name>A0A3L6EJV4_MAIZE</name>
<dbReference type="Gene3D" id="3.30.30.10">
    <property type="entry name" value="Knottin, scorpion toxin-like"/>
    <property type="match status" value="1"/>
</dbReference>
<dbReference type="InterPro" id="IPR036574">
    <property type="entry name" value="Scorpion_toxin-like_sf"/>
</dbReference>
<dbReference type="InterPro" id="IPR003614">
    <property type="entry name" value="Knottins"/>
</dbReference>
<dbReference type="SMART" id="SM00505">
    <property type="entry name" value="Knot1"/>
    <property type="match status" value="1"/>
</dbReference>
<sequence length="111" mass="12452">MAAVSQGAVLFLFLLLVAAEVGTIDAKMGVAMPMHALIMENVKQQEKEKEKEKEEKSTEKEESRCLSQSLQFEGFCFNSDRCAEVCMKESFPGGECKRDVAMRKCFCKKPC</sequence>
<feature type="region of interest" description="Disordered" evidence="2">
    <location>
        <begin position="43"/>
        <end position="64"/>
    </location>
</feature>
<dbReference type="InterPro" id="IPR008176">
    <property type="entry name" value="Defensin_plant"/>
</dbReference>
<evidence type="ECO:0000259" key="4">
    <source>
        <dbReference type="SMART" id="SM00505"/>
    </source>
</evidence>
<dbReference type="OrthoDB" id="1480833at2759"/>
<accession>A0A3L6EJV4</accession>
<organism evidence="5 6">
    <name type="scientific">Zea mays</name>
    <name type="common">Maize</name>
    <dbReference type="NCBI Taxonomy" id="4577"/>
    <lineage>
        <taxon>Eukaryota</taxon>
        <taxon>Viridiplantae</taxon>
        <taxon>Streptophyta</taxon>
        <taxon>Embryophyta</taxon>
        <taxon>Tracheophyta</taxon>
        <taxon>Spermatophyta</taxon>
        <taxon>Magnoliopsida</taxon>
        <taxon>Liliopsida</taxon>
        <taxon>Poales</taxon>
        <taxon>Poaceae</taxon>
        <taxon>PACMAD clade</taxon>
        <taxon>Panicoideae</taxon>
        <taxon>Andropogonodae</taxon>
        <taxon>Andropogoneae</taxon>
        <taxon>Tripsacinae</taxon>
        <taxon>Zea</taxon>
    </lineage>
</organism>
<dbReference type="EMBL" id="NCVQ01000006">
    <property type="protein sequence ID" value="PWZ21342.1"/>
    <property type="molecule type" value="Genomic_DNA"/>
</dbReference>
<gene>
    <name evidence="5" type="primary">Def1</name>
    <name evidence="5" type="ORF">Zm00014a_010756</name>
</gene>
<dbReference type="ExpressionAtlas" id="A0A3L6EJV4">
    <property type="expression patterns" value="baseline and differential"/>
</dbReference>
<evidence type="ECO:0000256" key="2">
    <source>
        <dbReference type="SAM" id="MobiDB-lite"/>
    </source>
</evidence>
<feature type="chain" id="PRO_5017998563" evidence="3">
    <location>
        <begin position="20"/>
        <end position="111"/>
    </location>
</feature>
<dbReference type="SMR" id="A0A3L6EJV4"/>
<evidence type="ECO:0000256" key="3">
    <source>
        <dbReference type="SAM" id="SignalP"/>
    </source>
</evidence>
<evidence type="ECO:0000313" key="5">
    <source>
        <dbReference type="EMBL" id="PWZ21342.1"/>
    </source>
</evidence>
<dbReference type="KEGG" id="zma:100282320"/>
<protein>
    <submittedName>
        <fullName evidence="5">Defensin-1</fullName>
    </submittedName>
</protein>
<keyword evidence="3" id="KW-0732">Signal</keyword>
<proteinExistence type="predicted"/>
<feature type="signal peptide" evidence="3">
    <location>
        <begin position="1"/>
        <end position="19"/>
    </location>
</feature>
<dbReference type="PROSITE" id="PS00940">
    <property type="entry name" value="GAMMA_THIONIN"/>
    <property type="match status" value="1"/>
</dbReference>
<keyword evidence="1" id="KW-1015">Disulfide bond</keyword>
<dbReference type="GO" id="GO:0006952">
    <property type="term" value="P:defense response"/>
    <property type="evidence" value="ECO:0007669"/>
    <property type="project" value="InterPro"/>
</dbReference>